<dbReference type="InterPro" id="IPR027039">
    <property type="entry name" value="Crtac1"/>
</dbReference>
<proteinExistence type="predicted"/>
<dbReference type="AlphaFoldDB" id="A0A6C2YMI6"/>
<evidence type="ECO:0000313" key="5">
    <source>
        <dbReference type="Proteomes" id="UP000464378"/>
    </source>
</evidence>
<dbReference type="InterPro" id="IPR028994">
    <property type="entry name" value="Integrin_alpha_N"/>
</dbReference>
<keyword evidence="5" id="KW-1185">Reference proteome</keyword>
<dbReference type="SUPFAM" id="SSF69318">
    <property type="entry name" value="Integrin alpha N-terminal domain"/>
    <property type="match status" value="1"/>
</dbReference>
<gene>
    <name evidence="4" type="ORF">GMBLW1_14290</name>
</gene>
<dbReference type="EMBL" id="LR586016">
    <property type="protein sequence ID" value="VIP02531.1"/>
    <property type="molecule type" value="Genomic_DNA"/>
</dbReference>
<organism evidence="4">
    <name type="scientific">Tuwongella immobilis</name>
    <dbReference type="NCBI Taxonomy" id="692036"/>
    <lineage>
        <taxon>Bacteria</taxon>
        <taxon>Pseudomonadati</taxon>
        <taxon>Planctomycetota</taxon>
        <taxon>Planctomycetia</taxon>
        <taxon>Gemmatales</taxon>
        <taxon>Gemmataceae</taxon>
        <taxon>Tuwongella</taxon>
    </lineage>
</organism>
<dbReference type="InterPro" id="IPR011519">
    <property type="entry name" value="UnbV_ASPIC"/>
</dbReference>
<evidence type="ECO:0000256" key="1">
    <source>
        <dbReference type="ARBA" id="ARBA00022729"/>
    </source>
</evidence>
<feature type="transmembrane region" description="Helical" evidence="2">
    <location>
        <begin position="9"/>
        <end position="29"/>
    </location>
</feature>
<dbReference type="PANTHER" id="PTHR16026:SF0">
    <property type="entry name" value="CARTILAGE ACIDIC PROTEIN 1"/>
    <property type="match status" value="1"/>
</dbReference>
<keyword evidence="2" id="KW-0812">Transmembrane</keyword>
<dbReference type="EMBL" id="LR593887">
    <property type="protein sequence ID" value="VTS01682.1"/>
    <property type="molecule type" value="Genomic_DNA"/>
</dbReference>
<dbReference type="Gene3D" id="2.130.10.130">
    <property type="entry name" value="Integrin alpha, N-terminal"/>
    <property type="match status" value="2"/>
</dbReference>
<dbReference type="Pfam" id="PF07593">
    <property type="entry name" value="UnbV_ASPIC"/>
    <property type="match status" value="1"/>
</dbReference>
<keyword evidence="1" id="KW-0732">Signal</keyword>
<dbReference type="InterPro" id="IPR013517">
    <property type="entry name" value="FG-GAP"/>
</dbReference>
<dbReference type="RefSeq" id="WP_162657699.1">
    <property type="nucleotide sequence ID" value="NZ_LR593887.1"/>
</dbReference>
<feature type="domain" description="ASPIC/UnbV" evidence="3">
    <location>
        <begin position="557"/>
        <end position="626"/>
    </location>
</feature>
<sequence length="635" mass="68719">MTESNRPRWALPLIGAALVLVGVGGWVAYRNFFSGPPVTNPVPVIESPNVREAIAVPKIRWTDITESSGIRFRHTNGAQGQKLLPETMGSGVAVLDFDNDGKPDLLFVNSRNWPGIADKGAAPTCELYRNLGDGKFEDVTHDSGLAIPIYGMGATAGDYDNDGWTDLLITAMGGSRLFRNEPGAAGKRKFVDVTIEAGLPAPMWPNEPYPAFLDRTAAMTFPSSATFFDYDRDGKLDLLIAQYITWAPAIDRSIDAKLTGVGRAYVPPTQFEGSQCLLYRNRDGKRFEDVSDASGIRVTEREGADRNARTRNVGKSLGVIVCDPNDDGWPDVVVANDTVRNFLFQNSPGDATTPRKFNEIGLLSGVAYAEGRARGGMGIDYGEFRPGRCAVIIANFANEPNTFLCVDNPKRMIFSDAALAVGLAGPSRGPLKFGTCFFDFDLDGRLDLITANGHLEPEISQVQQSQTYPQSAQLFWNTGGNPRLYEPVTANDAGADLFKPIVGRGAAFADLDSDGDLDVILTANNGPPLVLRNDLPKGQHSVRLRLIGDGKTSNRSAIGAMVTLEAGGTTQKRTVVAGRGYLSQSELELTFGLGKIDKIDRITVSWPGSPDLKPEVWSNLPVDQLHRLEQGQAKP</sequence>
<reference evidence="4" key="1">
    <citation type="submission" date="2019-04" db="EMBL/GenBank/DDBJ databases">
        <authorList>
            <consortium name="Science for Life Laboratories"/>
        </authorList>
    </citation>
    <scope>NUCLEOTIDE SEQUENCE</scope>
    <source>
        <strain evidence="4">MBLW1</strain>
    </source>
</reference>
<dbReference type="KEGG" id="tim:GMBLW1_14290"/>
<name>A0A6C2YMI6_9BACT</name>
<dbReference type="Proteomes" id="UP000464378">
    <property type="component" value="Chromosome"/>
</dbReference>
<dbReference type="PANTHER" id="PTHR16026">
    <property type="entry name" value="CARTILAGE ACIDIC PROTEIN 1"/>
    <property type="match status" value="1"/>
</dbReference>
<keyword evidence="2" id="KW-1133">Transmembrane helix</keyword>
<dbReference type="InParanoid" id="A0A6C2YMI6"/>
<accession>A0A6C2YMI6</accession>
<evidence type="ECO:0000259" key="3">
    <source>
        <dbReference type="Pfam" id="PF07593"/>
    </source>
</evidence>
<keyword evidence="2" id="KW-0472">Membrane</keyword>
<protein>
    <recommendedName>
        <fullName evidence="3">ASPIC/UnbV domain-containing protein</fullName>
    </recommendedName>
</protein>
<dbReference type="Pfam" id="PF13517">
    <property type="entry name" value="FG-GAP_3"/>
    <property type="match status" value="2"/>
</dbReference>
<evidence type="ECO:0000313" key="4">
    <source>
        <dbReference type="EMBL" id="VIP02531.1"/>
    </source>
</evidence>
<evidence type="ECO:0000256" key="2">
    <source>
        <dbReference type="SAM" id="Phobius"/>
    </source>
</evidence>